<dbReference type="EMBL" id="GBRH01164428">
    <property type="protein sequence ID" value="JAE33468.1"/>
    <property type="molecule type" value="Transcribed_RNA"/>
</dbReference>
<dbReference type="AlphaFoldDB" id="A0A0A9HKR0"/>
<proteinExistence type="predicted"/>
<reference evidence="1" key="2">
    <citation type="journal article" date="2015" name="Data Brief">
        <title>Shoot transcriptome of the giant reed, Arundo donax.</title>
        <authorList>
            <person name="Barrero R.A."/>
            <person name="Guerrero F.D."/>
            <person name="Moolhuijzen P."/>
            <person name="Goolsby J.A."/>
            <person name="Tidwell J."/>
            <person name="Bellgard S.E."/>
            <person name="Bellgard M.I."/>
        </authorList>
    </citation>
    <scope>NUCLEOTIDE SEQUENCE</scope>
    <source>
        <tissue evidence="1">Shoot tissue taken approximately 20 cm above the soil surface</tissue>
    </source>
</reference>
<reference evidence="1" key="1">
    <citation type="submission" date="2014-09" db="EMBL/GenBank/DDBJ databases">
        <authorList>
            <person name="Magalhaes I.L.F."/>
            <person name="Oliveira U."/>
            <person name="Santos F.R."/>
            <person name="Vidigal T.H.D.A."/>
            <person name="Brescovit A.D."/>
            <person name="Santos A.J."/>
        </authorList>
    </citation>
    <scope>NUCLEOTIDE SEQUENCE</scope>
    <source>
        <tissue evidence="1">Shoot tissue taken approximately 20 cm above the soil surface</tissue>
    </source>
</reference>
<organism evidence="1">
    <name type="scientific">Arundo donax</name>
    <name type="common">Giant reed</name>
    <name type="synonym">Donax arundinaceus</name>
    <dbReference type="NCBI Taxonomy" id="35708"/>
    <lineage>
        <taxon>Eukaryota</taxon>
        <taxon>Viridiplantae</taxon>
        <taxon>Streptophyta</taxon>
        <taxon>Embryophyta</taxon>
        <taxon>Tracheophyta</taxon>
        <taxon>Spermatophyta</taxon>
        <taxon>Magnoliopsida</taxon>
        <taxon>Liliopsida</taxon>
        <taxon>Poales</taxon>
        <taxon>Poaceae</taxon>
        <taxon>PACMAD clade</taxon>
        <taxon>Arundinoideae</taxon>
        <taxon>Arundineae</taxon>
        <taxon>Arundo</taxon>
    </lineage>
</organism>
<name>A0A0A9HKR0_ARUDO</name>
<sequence>MLCGCITIQHYLDRKIPIFRSHITRLLNFIYSYRFSHMNIPWIPCFSLRLESNLYSIILDLSVLYVAYGSMALQPAAAVKI</sequence>
<accession>A0A0A9HKR0</accession>
<evidence type="ECO:0000313" key="1">
    <source>
        <dbReference type="EMBL" id="JAE33468.1"/>
    </source>
</evidence>
<protein>
    <submittedName>
        <fullName evidence="1">Uncharacterized protein</fullName>
    </submittedName>
</protein>